<name>A0AAN6DWH7_9EURO</name>
<feature type="transmembrane region" description="Helical" evidence="8">
    <location>
        <begin position="883"/>
        <end position="902"/>
    </location>
</feature>
<evidence type="ECO:0000256" key="1">
    <source>
        <dbReference type="ARBA" id="ARBA00004370"/>
    </source>
</evidence>
<comment type="similarity">
    <text evidence="2">Belongs to the cation transport ATPase (P-type) (TC 3.A.3) family. Type IB subfamily.</text>
</comment>
<evidence type="ECO:0000256" key="7">
    <source>
        <dbReference type="ARBA" id="ARBA00023136"/>
    </source>
</evidence>
<dbReference type="SUPFAM" id="SSF56784">
    <property type="entry name" value="HAD-like"/>
    <property type="match status" value="1"/>
</dbReference>
<feature type="transmembrane region" description="Helical" evidence="8">
    <location>
        <begin position="456"/>
        <end position="476"/>
    </location>
</feature>
<dbReference type="InterPro" id="IPR023299">
    <property type="entry name" value="ATPase_P-typ_cyto_dom_N"/>
</dbReference>
<evidence type="ECO:0000313" key="10">
    <source>
        <dbReference type="EMBL" id="KAI1612527.1"/>
    </source>
</evidence>
<dbReference type="InterPro" id="IPR059000">
    <property type="entry name" value="ATPase_P-type_domA"/>
</dbReference>
<dbReference type="Pfam" id="PF00702">
    <property type="entry name" value="Hydrolase"/>
    <property type="match status" value="1"/>
</dbReference>
<proteinExistence type="inferred from homology"/>
<comment type="subcellular location">
    <subcellularLocation>
        <location evidence="1">Membrane</location>
    </subcellularLocation>
</comment>
<dbReference type="InterPro" id="IPR018303">
    <property type="entry name" value="ATPase_P-typ_P_site"/>
</dbReference>
<dbReference type="InterPro" id="IPR008250">
    <property type="entry name" value="ATPase_P-typ_transduc_dom_A_sf"/>
</dbReference>
<evidence type="ECO:0000256" key="4">
    <source>
        <dbReference type="ARBA" id="ARBA00022723"/>
    </source>
</evidence>
<dbReference type="InterPro" id="IPR001757">
    <property type="entry name" value="P_typ_ATPase"/>
</dbReference>
<dbReference type="EMBL" id="MU404354">
    <property type="protein sequence ID" value="KAI1612527.1"/>
    <property type="molecule type" value="Genomic_DNA"/>
</dbReference>
<dbReference type="Gene3D" id="3.30.70.100">
    <property type="match status" value="1"/>
</dbReference>
<dbReference type="GO" id="GO:0016020">
    <property type="term" value="C:membrane"/>
    <property type="evidence" value="ECO:0007669"/>
    <property type="project" value="UniProtKB-SubCell"/>
</dbReference>
<dbReference type="InterPro" id="IPR017969">
    <property type="entry name" value="Heavy-metal-associated_CS"/>
</dbReference>
<dbReference type="SUPFAM" id="SSF55008">
    <property type="entry name" value="HMA, heavy metal-associated domain"/>
    <property type="match status" value="1"/>
</dbReference>
<reference evidence="10" key="1">
    <citation type="journal article" date="2022" name="bioRxiv">
        <title>Deciphering the potential niche of two novel black yeast fungi from a biological soil crust based on their genomes, phenotypes, and melanin regulation.</title>
        <authorList>
            <consortium name="DOE Joint Genome Institute"/>
            <person name="Carr E.C."/>
            <person name="Barton Q."/>
            <person name="Grambo S."/>
            <person name="Sullivan M."/>
            <person name="Renfro C.M."/>
            <person name="Kuo A."/>
            <person name="Pangilinan J."/>
            <person name="Lipzen A."/>
            <person name="Keymanesh K."/>
            <person name="Savage E."/>
            <person name="Barry K."/>
            <person name="Grigoriev I.V."/>
            <person name="Riekhof W.R."/>
            <person name="Harris S.S."/>
        </authorList>
    </citation>
    <scope>NUCLEOTIDE SEQUENCE</scope>
    <source>
        <strain evidence="10">JF 03-4F</strain>
    </source>
</reference>
<dbReference type="PROSITE" id="PS00154">
    <property type="entry name" value="ATPASE_E1_E2"/>
    <property type="match status" value="1"/>
</dbReference>
<dbReference type="PANTHER" id="PTHR43520:SF32">
    <property type="entry name" value="COPPER RESISTANCE P-TYPE ATPASE (EUROFUNG)"/>
    <property type="match status" value="1"/>
</dbReference>
<dbReference type="GO" id="GO:0016887">
    <property type="term" value="F:ATP hydrolysis activity"/>
    <property type="evidence" value="ECO:0007669"/>
    <property type="project" value="InterPro"/>
</dbReference>
<dbReference type="GO" id="GO:0043682">
    <property type="term" value="F:P-type divalent copper transporter activity"/>
    <property type="evidence" value="ECO:0007669"/>
    <property type="project" value="TreeGrafter"/>
</dbReference>
<dbReference type="PRINTS" id="PR00119">
    <property type="entry name" value="CATATPASE"/>
</dbReference>
<accession>A0AAN6DWH7</accession>
<protein>
    <recommendedName>
        <fullName evidence="9">HMA domain-containing protein</fullName>
    </recommendedName>
</protein>
<feature type="transmembrane region" description="Helical" evidence="8">
    <location>
        <begin position="850"/>
        <end position="877"/>
    </location>
</feature>
<keyword evidence="7 8" id="KW-0472">Membrane</keyword>
<dbReference type="CDD" id="cd00371">
    <property type="entry name" value="HMA"/>
    <property type="match status" value="1"/>
</dbReference>
<dbReference type="AlphaFoldDB" id="A0AAN6DWH7"/>
<keyword evidence="3 8" id="KW-0812">Transmembrane</keyword>
<comment type="caution">
    <text evidence="10">The sequence shown here is derived from an EMBL/GenBank/DDBJ whole genome shotgun (WGS) entry which is preliminary data.</text>
</comment>
<dbReference type="PROSITE" id="PS01047">
    <property type="entry name" value="HMA_1"/>
    <property type="match status" value="1"/>
</dbReference>
<dbReference type="Pfam" id="PF00403">
    <property type="entry name" value="HMA"/>
    <property type="match status" value="1"/>
</dbReference>
<evidence type="ECO:0000256" key="8">
    <source>
        <dbReference type="SAM" id="Phobius"/>
    </source>
</evidence>
<evidence type="ECO:0000256" key="6">
    <source>
        <dbReference type="ARBA" id="ARBA00022989"/>
    </source>
</evidence>
<organism evidence="10 11">
    <name type="scientific">Exophiala viscosa</name>
    <dbReference type="NCBI Taxonomy" id="2486360"/>
    <lineage>
        <taxon>Eukaryota</taxon>
        <taxon>Fungi</taxon>
        <taxon>Dikarya</taxon>
        <taxon>Ascomycota</taxon>
        <taxon>Pezizomycotina</taxon>
        <taxon>Eurotiomycetes</taxon>
        <taxon>Chaetothyriomycetidae</taxon>
        <taxon>Chaetothyriales</taxon>
        <taxon>Herpotrichiellaceae</taxon>
        <taxon>Exophiala</taxon>
    </lineage>
</organism>
<dbReference type="GO" id="GO:0005507">
    <property type="term" value="F:copper ion binding"/>
    <property type="evidence" value="ECO:0007669"/>
    <property type="project" value="TreeGrafter"/>
</dbReference>
<dbReference type="NCBIfam" id="TIGR01494">
    <property type="entry name" value="ATPase_P-type"/>
    <property type="match status" value="1"/>
</dbReference>
<evidence type="ECO:0000259" key="9">
    <source>
        <dbReference type="PROSITE" id="PS50846"/>
    </source>
</evidence>
<evidence type="ECO:0000256" key="2">
    <source>
        <dbReference type="ARBA" id="ARBA00006024"/>
    </source>
</evidence>
<gene>
    <name evidence="10" type="ORF">EDD36DRAFT_239505</name>
</gene>
<dbReference type="GO" id="GO:0055070">
    <property type="term" value="P:copper ion homeostasis"/>
    <property type="evidence" value="ECO:0007669"/>
    <property type="project" value="TreeGrafter"/>
</dbReference>
<dbReference type="InterPro" id="IPR036163">
    <property type="entry name" value="HMA_dom_sf"/>
</dbReference>
<dbReference type="Gene3D" id="3.40.50.1000">
    <property type="entry name" value="HAD superfamily/HAD-like"/>
    <property type="match status" value="1"/>
</dbReference>
<dbReference type="PROSITE" id="PS50846">
    <property type="entry name" value="HMA_2"/>
    <property type="match status" value="1"/>
</dbReference>
<dbReference type="Gene3D" id="3.40.1110.10">
    <property type="entry name" value="Calcium-transporting ATPase, cytoplasmic domain N"/>
    <property type="match status" value="1"/>
</dbReference>
<evidence type="ECO:0000256" key="5">
    <source>
        <dbReference type="ARBA" id="ARBA00022967"/>
    </source>
</evidence>
<dbReference type="InterPro" id="IPR006121">
    <property type="entry name" value="HMA_dom"/>
</dbReference>
<dbReference type="GO" id="GO:0005524">
    <property type="term" value="F:ATP binding"/>
    <property type="evidence" value="ECO:0007669"/>
    <property type="project" value="InterPro"/>
</dbReference>
<evidence type="ECO:0000256" key="3">
    <source>
        <dbReference type="ARBA" id="ARBA00022692"/>
    </source>
</evidence>
<keyword evidence="6 8" id="KW-1133">Transmembrane helix</keyword>
<keyword evidence="11" id="KW-1185">Reference proteome</keyword>
<dbReference type="PANTHER" id="PTHR43520">
    <property type="entry name" value="ATP7, ISOFORM B"/>
    <property type="match status" value="1"/>
</dbReference>
<keyword evidence="4" id="KW-0479">Metal-binding</keyword>
<evidence type="ECO:0000313" key="11">
    <source>
        <dbReference type="Proteomes" id="UP001203852"/>
    </source>
</evidence>
<dbReference type="FunFam" id="3.30.70.100:FF:000001">
    <property type="entry name" value="ATPase copper transporting beta"/>
    <property type="match status" value="1"/>
</dbReference>
<dbReference type="Proteomes" id="UP001203852">
    <property type="component" value="Unassembled WGS sequence"/>
</dbReference>
<dbReference type="InterPro" id="IPR036412">
    <property type="entry name" value="HAD-like_sf"/>
</dbReference>
<dbReference type="Gene3D" id="2.70.150.10">
    <property type="entry name" value="Calcium-transporting ATPase, cytoplasmic transduction domain A"/>
    <property type="match status" value="1"/>
</dbReference>
<dbReference type="Pfam" id="PF00122">
    <property type="entry name" value="E1-E2_ATPase"/>
    <property type="match status" value="1"/>
</dbReference>
<feature type="domain" description="HMA" evidence="9">
    <location>
        <begin position="76"/>
        <end position="142"/>
    </location>
</feature>
<dbReference type="InterPro" id="IPR023214">
    <property type="entry name" value="HAD_sf"/>
</dbReference>
<feature type="transmembrane region" description="Helical" evidence="8">
    <location>
        <begin position="246"/>
        <end position="266"/>
    </location>
</feature>
<keyword evidence="5" id="KW-1278">Translocase</keyword>
<dbReference type="SUPFAM" id="SSF81653">
    <property type="entry name" value="Calcium ATPase, transduction domain A"/>
    <property type="match status" value="1"/>
</dbReference>
<sequence length="910" mass="98307">MACCVFTAYFMSQIIKACEVFDIRILDINYNDVDVEDDVNRLFQTYNATTTRDVGPAIELGKNTAKCLQKSLQPFHTIRLLITGMTCTACVTALTDTLVSHPSVHRVKISLALSRATVVYNTQDTTCEDLISLAEDVGYGATVLGDKGQGSAALKLKAVEREGELQCLKASFNGCTRWATAVAILDRLRSMTTGGTAPGKMVDSSMHAAVFGIACYIQISHAAWIHRNAWSNCFKTKRFRLPRLSMDTLLSLSLLLSLGLSIFNIFLSAKSGSTPNTYSSSASFLSVVISAGRYLDVTLKKHGASGFAGLYGLQKEMELGVVMVEGHPARTPEKRDDVEAFLAPMPTTLLAPLDVYHIPPQGLIPCDSYIIRGTSLIAEANMTGESMPCRKSTGDFLMSGTKNLSNNLVAVVTKAQSDSSLEALLESIEKASEQRYDPAANGSKDRRSYMDSAARYFVPAVLSLTCIGLALTMYTLPSSIRLADRINAACERAMATLAAACPCALGLAGPSAIMAGLDACYASGILVPGGAETLETLSRLTHMVLDKTGTLTEGRPEISSSYFVEPYNSDPAKRALCHLLLCAAERDEAQAHPVGRAIFQWSLTLLQQDFSGILDTLVEAEAGTSPTSNVESIPGRGVSCDVQGPGELWYHVCVGNDRFLVDHGVTIPPRISSEVHMTTVHFAINGQYTGTVILQDSIRRNAPDVLKELKELGISLTMLTGDSEEEAQRVATKLEIPLLKARSLPNEKKDLVESLQYNYDYQHKSKLRHTENVVAMLGDGLNDAPAQAAADVGILFSLSPLSKRRSLVSSTSLALGTSAVDAIIMSPELTALPRLLRIARETARQARWNFLWAIGYNAIAISLAMGVGDLMGLGHIIKIDASLAGTMMAFSSITVLGMSLHFRQRLRESQ</sequence>